<evidence type="ECO:0000313" key="2">
    <source>
        <dbReference type="EnsemblMetazoa" id="GAUT026722-PA"/>
    </source>
</evidence>
<evidence type="ECO:0000313" key="3">
    <source>
        <dbReference type="Proteomes" id="UP000078200"/>
    </source>
</evidence>
<sequence>MDGGGVKVANCDGCDIVTPVMSRISFTVGVEIVTRSLQSFFNIIQFVGNGQAGPVAQWITRLTTDQKIPVWPAVTTDIIFLVTVIFIFALIPTMGDNIGIFVNAIQTAGNMAITPPHVYVAAVM</sequence>
<dbReference type="Proteomes" id="UP000078200">
    <property type="component" value="Unassembled WGS sequence"/>
</dbReference>
<dbReference type="EnsemblMetazoa" id="GAUT026722-RA">
    <property type="protein sequence ID" value="GAUT026722-PA"/>
    <property type="gene ID" value="GAUT026722"/>
</dbReference>
<keyword evidence="1" id="KW-1133">Transmembrane helix</keyword>
<organism evidence="2 3">
    <name type="scientific">Glossina austeni</name>
    <name type="common">Savannah tsetse fly</name>
    <dbReference type="NCBI Taxonomy" id="7395"/>
    <lineage>
        <taxon>Eukaryota</taxon>
        <taxon>Metazoa</taxon>
        <taxon>Ecdysozoa</taxon>
        <taxon>Arthropoda</taxon>
        <taxon>Hexapoda</taxon>
        <taxon>Insecta</taxon>
        <taxon>Pterygota</taxon>
        <taxon>Neoptera</taxon>
        <taxon>Endopterygota</taxon>
        <taxon>Diptera</taxon>
        <taxon>Brachycera</taxon>
        <taxon>Muscomorpha</taxon>
        <taxon>Hippoboscoidea</taxon>
        <taxon>Glossinidae</taxon>
        <taxon>Glossina</taxon>
    </lineage>
</organism>
<evidence type="ECO:0000256" key="1">
    <source>
        <dbReference type="SAM" id="Phobius"/>
    </source>
</evidence>
<dbReference type="VEuPathDB" id="VectorBase:GAUT026722"/>
<keyword evidence="3" id="KW-1185">Reference proteome</keyword>
<feature type="transmembrane region" description="Helical" evidence="1">
    <location>
        <begin position="70"/>
        <end position="91"/>
    </location>
</feature>
<reference evidence="2" key="1">
    <citation type="submission" date="2020-05" db="UniProtKB">
        <authorList>
            <consortium name="EnsemblMetazoa"/>
        </authorList>
    </citation>
    <scope>IDENTIFICATION</scope>
    <source>
        <strain evidence="2">TTRI</strain>
    </source>
</reference>
<accession>A0A1A9V5K4</accession>
<name>A0A1A9V5K4_GLOAU</name>
<dbReference type="AlphaFoldDB" id="A0A1A9V5K4"/>
<keyword evidence="1" id="KW-0812">Transmembrane</keyword>
<protein>
    <submittedName>
        <fullName evidence="2">Uncharacterized protein</fullName>
    </submittedName>
</protein>
<proteinExistence type="predicted"/>
<keyword evidence="1" id="KW-0472">Membrane</keyword>